<accession>A0A8J4WYH4</accession>
<dbReference type="PROSITE" id="PS50077">
    <property type="entry name" value="HEAT_REPEAT"/>
    <property type="match status" value="1"/>
</dbReference>
<dbReference type="EMBL" id="QNUK01000254">
    <property type="protein sequence ID" value="KAF5896969.1"/>
    <property type="molecule type" value="Genomic_DNA"/>
</dbReference>
<evidence type="ECO:0000313" key="4">
    <source>
        <dbReference type="Proteomes" id="UP000727407"/>
    </source>
</evidence>
<dbReference type="GO" id="GO:0003341">
    <property type="term" value="P:cilium movement"/>
    <property type="evidence" value="ECO:0007669"/>
    <property type="project" value="TreeGrafter"/>
</dbReference>
<reference evidence="3" key="1">
    <citation type="submission" date="2020-07" db="EMBL/GenBank/DDBJ databases">
        <title>Clarias magur genome sequencing, assembly and annotation.</title>
        <authorList>
            <person name="Kushwaha B."/>
            <person name="Kumar R."/>
            <person name="Das P."/>
            <person name="Joshi C.G."/>
            <person name="Kumar D."/>
            <person name="Nagpure N.S."/>
            <person name="Pandey M."/>
            <person name="Agarwal S."/>
            <person name="Srivastava S."/>
            <person name="Singh M."/>
            <person name="Sahoo L."/>
            <person name="Jayasankar P."/>
            <person name="Meher P.K."/>
            <person name="Koringa P.G."/>
            <person name="Iquebal M.A."/>
            <person name="Das S.P."/>
            <person name="Bit A."/>
            <person name="Patnaik S."/>
            <person name="Patel N."/>
            <person name="Shah T.M."/>
            <person name="Hinsu A."/>
            <person name="Jena J.K."/>
        </authorList>
    </citation>
    <scope>NUCLEOTIDE SEQUENCE</scope>
    <source>
        <strain evidence="3">CIFAMagur01</strain>
        <tissue evidence="3">Testis</tissue>
    </source>
</reference>
<dbReference type="Gene3D" id="1.25.10.10">
    <property type="entry name" value="Leucine-rich Repeat Variant"/>
    <property type="match status" value="2"/>
</dbReference>
<dbReference type="GO" id="GO:0036159">
    <property type="term" value="P:inner dynein arm assembly"/>
    <property type="evidence" value="ECO:0007669"/>
    <property type="project" value="TreeGrafter"/>
</dbReference>
<sequence>ALACELWKQVGTQWEKENEDELKDKMDFLSSPTVQYPPGVERPGLGCRELVVRNLSKLIPALSREVSDWLVQTRVKTVQLLQALVLHAEDHCTQHLQQLLTILYHACTDSEHNVRTHGLEAAELLGVFVSPEIFLKLSMNHVKNCSSCFCSSPWAPLMVLAAMLKGSNSKLPGEQLLQVGEILAHPDVCQESQQTVYVEQLLACVEVLLKVCEEDCHMISLPLLKVLVSVQCVSTEPEICAKAEECVLCLCNVQSLSIVHELYRQHMAQLLQWLLESQNYWSSYSIQKTQLEIIVLQSGPVVGEFLPEFIPLLQNYLLPSQDPEKRVHIFTMLSKLLLNSSNTLDSQGQFCKYLEVFLQELLFPNLVWRAGRTAAAVRTSALSCLLAMLQGGSLSKEQVLKMETEFSACLISALEEDSPLSRLFASRSISSFITVTDRCLKLDTLFKIYPELLKRIDDSSQEVRSEALKALSVWFSSLDQNYDSNTYRPHLEFLFQQLLLYLDDPDDQIQLIVL</sequence>
<keyword evidence="4" id="KW-1185">Reference proteome</keyword>
<dbReference type="GO" id="GO:0036158">
    <property type="term" value="P:outer dynein arm assembly"/>
    <property type="evidence" value="ECO:0007669"/>
    <property type="project" value="TreeGrafter"/>
</dbReference>
<name>A0A8J4WYH4_CLAMG</name>
<feature type="domain" description="Dynein axonemal assembly factor 5 HEAT-repeat" evidence="2">
    <location>
        <begin position="35"/>
        <end position="234"/>
    </location>
</feature>
<protein>
    <submittedName>
        <fullName evidence="3">Dynein assembly factor 5, axonemal-like</fullName>
    </submittedName>
</protein>
<dbReference type="OrthoDB" id="413572at2759"/>
<dbReference type="AlphaFoldDB" id="A0A8J4WYH4"/>
<dbReference type="InterPro" id="IPR056497">
    <property type="entry name" value="HEAT_DAAF5"/>
</dbReference>
<dbReference type="InterPro" id="IPR016024">
    <property type="entry name" value="ARM-type_fold"/>
</dbReference>
<dbReference type="InterPro" id="IPR011989">
    <property type="entry name" value="ARM-like"/>
</dbReference>
<dbReference type="InterPro" id="IPR052623">
    <property type="entry name" value="DAAF5"/>
</dbReference>
<comment type="caution">
    <text evidence="3">The sequence shown here is derived from an EMBL/GenBank/DDBJ whole genome shotgun (WGS) entry which is preliminary data.</text>
</comment>
<dbReference type="Proteomes" id="UP000727407">
    <property type="component" value="Unassembled WGS sequence"/>
</dbReference>
<proteinExistence type="predicted"/>
<evidence type="ECO:0000256" key="1">
    <source>
        <dbReference type="PROSITE-ProRule" id="PRU00103"/>
    </source>
</evidence>
<dbReference type="Pfam" id="PF24573">
    <property type="entry name" value="HEAT_DAAF5"/>
    <property type="match status" value="1"/>
</dbReference>
<dbReference type="GO" id="GO:0005737">
    <property type="term" value="C:cytoplasm"/>
    <property type="evidence" value="ECO:0007669"/>
    <property type="project" value="TreeGrafter"/>
</dbReference>
<dbReference type="PANTHER" id="PTHR16216">
    <property type="entry name" value="DYNEIN ASSEMBLY FACTOR 5, AXONEMAL"/>
    <property type="match status" value="1"/>
</dbReference>
<dbReference type="GO" id="GO:0045505">
    <property type="term" value="F:dynein intermediate chain binding"/>
    <property type="evidence" value="ECO:0007669"/>
    <property type="project" value="TreeGrafter"/>
</dbReference>
<dbReference type="SUPFAM" id="SSF48371">
    <property type="entry name" value="ARM repeat"/>
    <property type="match status" value="1"/>
</dbReference>
<feature type="non-terminal residue" evidence="3">
    <location>
        <position position="1"/>
    </location>
</feature>
<evidence type="ECO:0000259" key="2">
    <source>
        <dbReference type="Pfam" id="PF24573"/>
    </source>
</evidence>
<dbReference type="PANTHER" id="PTHR16216:SF2">
    <property type="entry name" value="DYNEIN AXONEMAL ASSEMBLY FACTOR 5"/>
    <property type="match status" value="1"/>
</dbReference>
<dbReference type="InterPro" id="IPR021133">
    <property type="entry name" value="HEAT_type_2"/>
</dbReference>
<organism evidence="3 4">
    <name type="scientific">Clarias magur</name>
    <name type="common">Asian catfish</name>
    <name type="synonym">Macropteronotus magur</name>
    <dbReference type="NCBI Taxonomy" id="1594786"/>
    <lineage>
        <taxon>Eukaryota</taxon>
        <taxon>Metazoa</taxon>
        <taxon>Chordata</taxon>
        <taxon>Craniata</taxon>
        <taxon>Vertebrata</taxon>
        <taxon>Euteleostomi</taxon>
        <taxon>Actinopterygii</taxon>
        <taxon>Neopterygii</taxon>
        <taxon>Teleostei</taxon>
        <taxon>Ostariophysi</taxon>
        <taxon>Siluriformes</taxon>
        <taxon>Clariidae</taxon>
        <taxon>Clarias</taxon>
    </lineage>
</organism>
<feature type="non-terminal residue" evidence="3">
    <location>
        <position position="514"/>
    </location>
</feature>
<evidence type="ECO:0000313" key="3">
    <source>
        <dbReference type="EMBL" id="KAF5896969.1"/>
    </source>
</evidence>
<feature type="repeat" description="HEAT" evidence="1">
    <location>
        <begin position="448"/>
        <end position="486"/>
    </location>
</feature>
<gene>
    <name evidence="3" type="ORF">DAT39_013341</name>
</gene>